<proteinExistence type="predicted"/>
<name>A0A256A4F5_9FLAO</name>
<protein>
    <submittedName>
        <fullName evidence="1">Uncharacterized protein</fullName>
    </submittedName>
</protein>
<evidence type="ECO:0000313" key="2">
    <source>
        <dbReference type="Proteomes" id="UP000216605"/>
    </source>
</evidence>
<evidence type="ECO:0000313" key="1">
    <source>
        <dbReference type="EMBL" id="OYQ47920.1"/>
    </source>
</evidence>
<gene>
    <name evidence="1" type="ORF">CHU92_00920</name>
</gene>
<comment type="caution">
    <text evidence="1">The sequence shown here is derived from an EMBL/GenBank/DDBJ whole genome shotgun (WGS) entry which is preliminary data.</text>
</comment>
<accession>A0A256A4F5</accession>
<organism evidence="1 2">
    <name type="scientific">Flavobacterium cyanobacteriorum</name>
    <dbReference type="NCBI Taxonomy" id="2022802"/>
    <lineage>
        <taxon>Bacteria</taxon>
        <taxon>Pseudomonadati</taxon>
        <taxon>Bacteroidota</taxon>
        <taxon>Flavobacteriia</taxon>
        <taxon>Flavobacteriales</taxon>
        <taxon>Flavobacteriaceae</taxon>
        <taxon>Flavobacterium</taxon>
    </lineage>
</organism>
<keyword evidence="2" id="KW-1185">Reference proteome</keyword>
<reference evidence="1 2" key="1">
    <citation type="submission" date="2017-07" db="EMBL/GenBank/DDBJ databases">
        <title>Flavobacterium cyanobacteriorum sp. nov., isolated from cyanobacterial aggregates in a eutrophic lake.</title>
        <authorList>
            <person name="Cai H."/>
        </authorList>
    </citation>
    <scope>NUCLEOTIDE SEQUENCE [LARGE SCALE GENOMIC DNA]</scope>
    <source>
        <strain evidence="1 2">TH021</strain>
    </source>
</reference>
<sequence length="68" mass="7441">MKNVNGKGYLRDYQCTGNLYSNTQGAGDSPTAFECTARYQRTFLGVNWGKPQELAPGQVFPCPAGMMC</sequence>
<dbReference type="Proteomes" id="UP000216605">
    <property type="component" value="Unassembled WGS sequence"/>
</dbReference>
<dbReference type="AlphaFoldDB" id="A0A256A4F5"/>
<dbReference type="EMBL" id="NOXV01000085">
    <property type="protein sequence ID" value="OYQ47920.1"/>
    <property type="molecule type" value="Genomic_DNA"/>
</dbReference>